<proteinExistence type="predicted"/>
<evidence type="ECO:0000313" key="1">
    <source>
        <dbReference type="EMBL" id="QDU55734.1"/>
    </source>
</evidence>
<name>A0A518ALX9_9BACT</name>
<keyword evidence="2" id="KW-1185">Reference proteome</keyword>
<organism evidence="1 2">
    <name type="scientific">Aeoliella mucimassa</name>
    <dbReference type="NCBI Taxonomy" id="2527972"/>
    <lineage>
        <taxon>Bacteria</taxon>
        <taxon>Pseudomonadati</taxon>
        <taxon>Planctomycetota</taxon>
        <taxon>Planctomycetia</taxon>
        <taxon>Pirellulales</taxon>
        <taxon>Lacipirellulaceae</taxon>
        <taxon>Aeoliella</taxon>
    </lineage>
</organism>
<reference evidence="1 2" key="1">
    <citation type="submission" date="2019-02" db="EMBL/GenBank/DDBJ databases">
        <title>Deep-cultivation of Planctomycetes and their phenomic and genomic characterization uncovers novel biology.</title>
        <authorList>
            <person name="Wiegand S."/>
            <person name="Jogler M."/>
            <person name="Boedeker C."/>
            <person name="Pinto D."/>
            <person name="Vollmers J."/>
            <person name="Rivas-Marin E."/>
            <person name="Kohn T."/>
            <person name="Peeters S.H."/>
            <person name="Heuer A."/>
            <person name="Rast P."/>
            <person name="Oberbeckmann S."/>
            <person name="Bunk B."/>
            <person name="Jeske O."/>
            <person name="Meyerdierks A."/>
            <person name="Storesund J.E."/>
            <person name="Kallscheuer N."/>
            <person name="Luecker S."/>
            <person name="Lage O.M."/>
            <person name="Pohl T."/>
            <person name="Merkel B.J."/>
            <person name="Hornburger P."/>
            <person name="Mueller R.-W."/>
            <person name="Bruemmer F."/>
            <person name="Labrenz M."/>
            <person name="Spormann A.M."/>
            <person name="Op den Camp H."/>
            <person name="Overmann J."/>
            <person name="Amann R."/>
            <person name="Jetten M.S.M."/>
            <person name="Mascher T."/>
            <person name="Medema M.H."/>
            <person name="Devos D.P."/>
            <person name="Kaster A.-K."/>
            <person name="Ovreas L."/>
            <person name="Rohde M."/>
            <person name="Galperin M.Y."/>
            <person name="Jogler C."/>
        </authorList>
    </citation>
    <scope>NUCLEOTIDE SEQUENCE [LARGE SCALE GENOMIC DNA]</scope>
    <source>
        <strain evidence="1 2">Pan181</strain>
    </source>
</reference>
<protein>
    <submittedName>
        <fullName evidence="1">Uncharacterized protein</fullName>
    </submittedName>
</protein>
<dbReference type="EMBL" id="CP036278">
    <property type="protein sequence ID" value="QDU55734.1"/>
    <property type="molecule type" value="Genomic_DNA"/>
</dbReference>
<sequence>MTPNILRWFAQPSEVELERIARKVAQASVDRTQTRLNQRWNSCSTSEAGGYLRARARRVVTEQTLQLLGPLSDYTPHEVDSIIVRAMQITADRLLRLRQVEPAVATVRRSA</sequence>
<dbReference type="AlphaFoldDB" id="A0A518ALX9"/>
<accession>A0A518ALX9</accession>
<dbReference type="Proteomes" id="UP000315750">
    <property type="component" value="Chromosome"/>
</dbReference>
<gene>
    <name evidence="1" type="ORF">Pan181_19290</name>
</gene>
<dbReference type="KEGG" id="amuc:Pan181_19290"/>
<evidence type="ECO:0000313" key="2">
    <source>
        <dbReference type="Proteomes" id="UP000315750"/>
    </source>
</evidence>